<dbReference type="Pfam" id="PF22011">
    <property type="entry name" value="DUF6931"/>
    <property type="match status" value="1"/>
</dbReference>
<dbReference type="EMBL" id="JADZLT010000037">
    <property type="protein sequence ID" value="MBH0236436.1"/>
    <property type="molecule type" value="Genomic_DNA"/>
</dbReference>
<proteinExistence type="predicted"/>
<dbReference type="RefSeq" id="WP_197309542.1">
    <property type="nucleotide sequence ID" value="NZ_JADZLT010000037.1"/>
</dbReference>
<comment type="caution">
    <text evidence="1">The sequence shown here is derived from an EMBL/GenBank/DDBJ whole genome shotgun (WGS) entry which is preliminary data.</text>
</comment>
<dbReference type="InterPro" id="IPR053855">
    <property type="entry name" value="DUF6931"/>
</dbReference>
<keyword evidence="2" id="KW-1185">Reference proteome</keyword>
<accession>A0A931HZY4</accession>
<reference evidence="1" key="1">
    <citation type="submission" date="2020-12" db="EMBL/GenBank/DDBJ databases">
        <title>Methylobrevis albus sp. nov., isolated from fresh water lack sediment.</title>
        <authorList>
            <person name="Zou Q."/>
        </authorList>
    </citation>
    <scope>NUCLEOTIDE SEQUENCE</scope>
    <source>
        <strain evidence="1">L22</strain>
    </source>
</reference>
<organism evidence="1 2">
    <name type="scientific">Methylobrevis albus</name>
    <dbReference type="NCBI Taxonomy" id="2793297"/>
    <lineage>
        <taxon>Bacteria</taxon>
        <taxon>Pseudomonadati</taxon>
        <taxon>Pseudomonadota</taxon>
        <taxon>Alphaproteobacteria</taxon>
        <taxon>Hyphomicrobiales</taxon>
        <taxon>Pleomorphomonadaceae</taxon>
        <taxon>Methylobrevis</taxon>
    </lineage>
</organism>
<dbReference type="Proteomes" id="UP000631694">
    <property type="component" value="Unassembled WGS sequence"/>
</dbReference>
<name>A0A931HZY4_9HYPH</name>
<evidence type="ECO:0000313" key="2">
    <source>
        <dbReference type="Proteomes" id="UP000631694"/>
    </source>
</evidence>
<sequence length="187" mass="19621">MSSRIRFTTARQVFEAFASANRDIVAPPSDDAPLDFLRGLAGSPTPEDAISFCAYLLPRREAVWWVCQCLRAMGAAGSPADERSIAAAEAWVREPEEAARQVALAIGEAADPASPATWAAFAAAWSGGSLSAPDLPVVPPPAQLTAQAARAALLTGIARVGVDRRAYWLKACVDACIRFAGGGEARP</sequence>
<evidence type="ECO:0000313" key="1">
    <source>
        <dbReference type="EMBL" id="MBH0236436.1"/>
    </source>
</evidence>
<protein>
    <submittedName>
        <fullName evidence="1">Uncharacterized protein</fullName>
    </submittedName>
</protein>
<gene>
    <name evidence="1" type="ORF">I5731_01250</name>
</gene>
<dbReference type="AlphaFoldDB" id="A0A931HZY4"/>